<proteinExistence type="predicted"/>
<keyword evidence="2" id="KW-1185">Reference proteome</keyword>
<reference evidence="1 2" key="1">
    <citation type="journal article" date="2014" name="Syst. Appl. Microbiol.">
        <title>Genomic insights into the taxonomic status of the three subspecies of Bacillus subtilis.</title>
        <authorList>
            <person name="Yi H."/>
            <person name="Chun J."/>
            <person name="Cha C.J."/>
        </authorList>
    </citation>
    <scope>NUCLEOTIDE SEQUENCE [LARGE SCALE GENOMIC DNA]</scope>
    <source>
        <strain evidence="1 2">KCTC 13429</strain>
    </source>
</reference>
<dbReference type="Proteomes" id="UP000011182">
    <property type="component" value="Unassembled WGS sequence"/>
</dbReference>
<evidence type="ECO:0000313" key="2">
    <source>
        <dbReference type="Proteomes" id="UP000011182"/>
    </source>
</evidence>
<organism evidence="1 2">
    <name type="scientific">Bacillus inaquosorum KCTC 13429</name>
    <dbReference type="NCBI Taxonomy" id="1236548"/>
    <lineage>
        <taxon>Bacteria</taxon>
        <taxon>Bacillati</taxon>
        <taxon>Bacillota</taxon>
        <taxon>Bacilli</taxon>
        <taxon>Bacillales</taxon>
        <taxon>Bacillaceae</taxon>
        <taxon>Bacillus</taxon>
    </lineage>
</organism>
<dbReference type="AlphaFoldDB" id="A0A9W5LJU0"/>
<dbReference type="EMBL" id="AMXN01000002">
    <property type="protein sequence ID" value="ELS62002.1"/>
    <property type="molecule type" value="Genomic_DNA"/>
</dbReference>
<evidence type="ECO:0000313" key="1">
    <source>
        <dbReference type="EMBL" id="ELS62002.1"/>
    </source>
</evidence>
<accession>A0A9W5LJU0</accession>
<protein>
    <submittedName>
        <fullName evidence="1">Uncharacterized protein</fullName>
    </submittedName>
</protein>
<comment type="caution">
    <text evidence="1">The sequence shown here is derived from an EMBL/GenBank/DDBJ whole genome shotgun (WGS) entry which is preliminary data.</text>
</comment>
<name>A0A9W5LJU0_9BACI</name>
<sequence length="44" mass="5049">MLNDPIARYRVIFMIAYGLDVSRGGSCVEKEGEDQKQTKQMEQL</sequence>
<gene>
    <name evidence="1" type="ORF">BSI_10810</name>
</gene>